<comment type="caution">
    <text evidence="2">The sequence shown here is derived from an EMBL/GenBank/DDBJ whole genome shotgun (WGS) entry which is preliminary data.</text>
</comment>
<evidence type="ECO:0000256" key="1">
    <source>
        <dbReference type="SAM" id="MobiDB-lite"/>
    </source>
</evidence>
<organism evidence="2 3">
    <name type="scientific">Scylla paramamosain</name>
    <name type="common">Mud crab</name>
    <dbReference type="NCBI Taxonomy" id="85552"/>
    <lineage>
        <taxon>Eukaryota</taxon>
        <taxon>Metazoa</taxon>
        <taxon>Ecdysozoa</taxon>
        <taxon>Arthropoda</taxon>
        <taxon>Crustacea</taxon>
        <taxon>Multicrustacea</taxon>
        <taxon>Malacostraca</taxon>
        <taxon>Eumalacostraca</taxon>
        <taxon>Eucarida</taxon>
        <taxon>Decapoda</taxon>
        <taxon>Pleocyemata</taxon>
        <taxon>Brachyura</taxon>
        <taxon>Eubrachyura</taxon>
        <taxon>Portunoidea</taxon>
        <taxon>Portunidae</taxon>
        <taxon>Portuninae</taxon>
        <taxon>Scylla</taxon>
    </lineage>
</organism>
<dbReference type="Proteomes" id="UP001487740">
    <property type="component" value="Unassembled WGS sequence"/>
</dbReference>
<evidence type="ECO:0000313" key="3">
    <source>
        <dbReference type="Proteomes" id="UP001487740"/>
    </source>
</evidence>
<name>A0AAW0TVH4_SCYPA</name>
<dbReference type="EMBL" id="JARAKH010000023">
    <property type="protein sequence ID" value="KAK8391774.1"/>
    <property type="molecule type" value="Genomic_DNA"/>
</dbReference>
<sequence>MVQGRPDSVESRLERSRTLPVNTRVPVPLDHPYTSPLWGAPVTPSRNNIRLTTADTFTSTLDGNAPGQCFHTRVSRKPVTLGRTVRPLLHSSSEAPEQDTQSARRADPLPLPLPPPPPPWQLTPVLRPTPGQDYSTFKPSALLALGLISTRRHLRPDQPDACATILHEVPSTGNHSTTNKDGSDYEVNCSRPSIHYIEQLTRGCATQDHLPAGHRSVPQPATRPALRPNPATSFYL</sequence>
<accession>A0AAW0TVH4</accession>
<reference evidence="2 3" key="1">
    <citation type="submission" date="2023-03" db="EMBL/GenBank/DDBJ databases">
        <title>High-quality genome of Scylla paramamosain provides insights in environmental adaptation.</title>
        <authorList>
            <person name="Zhang L."/>
        </authorList>
    </citation>
    <scope>NUCLEOTIDE SEQUENCE [LARGE SCALE GENOMIC DNA]</scope>
    <source>
        <strain evidence="2">LZ_2023a</strain>
        <tissue evidence="2">Muscle</tissue>
    </source>
</reference>
<dbReference type="AlphaFoldDB" id="A0AAW0TVH4"/>
<keyword evidence="3" id="KW-1185">Reference proteome</keyword>
<gene>
    <name evidence="2" type="ORF">O3P69_017421</name>
</gene>
<protein>
    <submittedName>
        <fullName evidence="2">Uncharacterized protein</fullName>
    </submittedName>
</protein>
<feature type="compositionally biased region" description="Pro residues" evidence="1">
    <location>
        <begin position="109"/>
        <end position="120"/>
    </location>
</feature>
<feature type="region of interest" description="Disordered" evidence="1">
    <location>
        <begin position="85"/>
        <end position="120"/>
    </location>
</feature>
<evidence type="ECO:0000313" key="2">
    <source>
        <dbReference type="EMBL" id="KAK8391774.1"/>
    </source>
</evidence>
<proteinExistence type="predicted"/>
<feature type="compositionally biased region" description="Polar residues" evidence="1">
    <location>
        <begin position="90"/>
        <end position="101"/>
    </location>
</feature>
<feature type="region of interest" description="Disordered" evidence="1">
    <location>
        <begin position="209"/>
        <end position="236"/>
    </location>
</feature>